<dbReference type="Gene3D" id="3.40.50.2000">
    <property type="entry name" value="Glycogen Phosphorylase B"/>
    <property type="match status" value="1"/>
</dbReference>
<dbReference type="Pfam" id="PF00534">
    <property type="entry name" value="Glycos_transf_1"/>
    <property type="match status" value="1"/>
</dbReference>
<reference evidence="4" key="1">
    <citation type="submission" date="2020-06" db="EMBL/GenBank/DDBJ databases">
        <authorList>
            <person name="Li T."/>
            <person name="Hu X."/>
            <person name="Zhang T."/>
            <person name="Song X."/>
            <person name="Zhang H."/>
            <person name="Dai N."/>
            <person name="Sheng W."/>
            <person name="Hou X."/>
            <person name="Wei L."/>
        </authorList>
    </citation>
    <scope>NUCLEOTIDE SEQUENCE</scope>
    <source>
        <strain evidence="4">G02</strain>
        <tissue evidence="4">Leaf</tissue>
    </source>
</reference>
<keyword evidence="1" id="KW-0328">Glycosyltransferase</keyword>
<evidence type="ECO:0000256" key="2">
    <source>
        <dbReference type="ARBA" id="ARBA00022679"/>
    </source>
</evidence>
<dbReference type="InterPro" id="IPR027054">
    <property type="entry name" value="ALG2"/>
</dbReference>
<keyword evidence="2" id="KW-0808">Transferase</keyword>
<evidence type="ECO:0000259" key="3">
    <source>
        <dbReference type="Pfam" id="PF00534"/>
    </source>
</evidence>
<evidence type="ECO:0000256" key="1">
    <source>
        <dbReference type="ARBA" id="ARBA00022676"/>
    </source>
</evidence>
<dbReference type="SUPFAM" id="SSF53756">
    <property type="entry name" value="UDP-Glycosyltransferase/glycogen phosphorylase"/>
    <property type="match status" value="1"/>
</dbReference>
<dbReference type="PANTHER" id="PTHR45918:SF1">
    <property type="entry name" value="ALPHA-1,3_1,6-MANNOSYLTRANSFERASE ALG2"/>
    <property type="match status" value="1"/>
</dbReference>
<organism evidence="4">
    <name type="scientific">Sesamum radiatum</name>
    <name type="common">Black benniseed</name>
    <dbReference type="NCBI Taxonomy" id="300843"/>
    <lineage>
        <taxon>Eukaryota</taxon>
        <taxon>Viridiplantae</taxon>
        <taxon>Streptophyta</taxon>
        <taxon>Embryophyta</taxon>
        <taxon>Tracheophyta</taxon>
        <taxon>Spermatophyta</taxon>
        <taxon>Magnoliopsida</taxon>
        <taxon>eudicotyledons</taxon>
        <taxon>Gunneridae</taxon>
        <taxon>Pentapetalae</taxon>
        <taxon>asterids</taxon>
        <taxon>lamiids</taxon>
        <taxon>Lamiales</taxon>
        <taxon>Pedaliaceae</taxon>
        <taxon>Sesamum</taxon>
    </lineage>
</organism>
<dbReference type="AlphaFoldDB" id="A0AAW2LLP0"/>
<evidence type="ECO:0000313" key="4">
    <source>
        <dbReference type="EMBL" id="KAL0320115.1"/>
    </source>
</evidence>
<gene>
    <name evidence="4" type="ORF">Sradi_5273000</name>
</gene>
<dbReference type="GO" id="GO:0004378">
    <property type="term" value="F:GDP-Man:Man(1)GlcNAc(2)-PP-Dol alpha-1,3-mannosyltransferase activity"/>
    <property type="evidence" value="ECO:0007669"/>
    <property type="project" value="InterPro"/>
</dbReference>
<reference evidence="4" key="2">
    <citation type="journal article" date="2024" name="Plant">
        <title>Genomic evolution and insights into agronomic trait innovations of Sesamum species.</title>
        <authorList>
            <person name="Miao H."/>
            <person name="Wang L."/>
            <person name="Qu L."/>
            <person name="Liu H."/>
            <person name="Sun Y."/>
            <person name="Le M."/>
            <person name="Wang Q."/>
            <person name="Wei S."/>
            <person name="Zheng Y."/>
            <person name="Lin W."/>
            <person name="Duan Y."/>
            <person name="Cao H."/>
            <person name="Xiong S."/>
            <person name="Wang X."/>
            <person name="Wei L."/>
            <person name="Li C."/>
            <person name="Ma Q."/>
            <person name="Ju M."/>
            <person name="Zhao R."/>
            <person name="Li G."/>
            <person name="Mu C."/>
            <person name="Tian Q."/>
            <person name="Mei H."/>
            <person name="Zhang T."/>
            <person name="Gao T."/>
            <person name="Zhang H."/>
        </authorList>
    </citation>
    <scope>NUCLEOTIDE SEQUENCE</scope>
    <source>
        <strain evidence="4">G02</strain>
    </source>
</reference>
<feature type="domain" description="Glycosyl transferase family 1" evidence="3">
    <location>
        <begin position="1"/>
        <end position="55"/>
    </location>
</feature>
<dbReference type="InterPro" id="IPR001296">
    <property type="entry name" value="Glyco_trans_1"/>
</dbReference>
<protein>
    <submittedName>
        <fullName evidence="4">Alpha-1,3/1,6-mannosyltransferase ALG2</fullName>
    </submittedName>
</protein>
<dbReference type="PANTHER" id="PTHR45918">
    <property type="entry name" value="ALPHA-1,3/1,6-MANNOSYLTRANSFERASE ALG2"/>
    <property type="match status" value="1"/>
</dbReference>
<accession>A0AAW2LLP0</accession>
<comment type="caution">
    <text evidence="4">The sequence shown here is derived from an EMBL/GenBank/DDBJ whole genome shotgun (WGS) entry which is preliminary data.</text>
</comment>
<proteinExistence type="predicted"/>
<sequence length="59" mass="6402">MAAHKPVIGCNNGGPVETIKNGVTGYLYDPSPRDFSTAMANFIQDPQMSRTMGEKPDNM</sequence>
<name>A0AAW2LLP0_SESRA</name>
<dbReference type="EMBL" id="JACGWJ010000024">
    <property type="protein sequence ID" value="KAL0320115.1"/>
    <property type="molecule type" value="Genomic_DNA"/>
</dbReference>
<dbReference type="GO" id="GO:0012505">
    <property type="term" value="C:endomembrane system"/>
    <property type="evidence" value="ECO:0007669"/>
    <property type="project" value="TreeGrafter"/>
</dbReference>